<protein>
    <submittedName>
        <fullName evidence="3 4">Uncharacterized protein</fullName>
    </submittedName>
</protein>
<dbReference type="Proteomes" id="UP000887572">
    <property type="component" value="Unplaced"/>
</dbReference>
<feature type="region of interest" description="Disordered" evidence="1">
    <location>
        <begin position="1"/>
        <end position="33"/>
    </location>
</feature>
<dbReference type="WBParaSite" id="Gr19_v10_g9353.t1">
    <property type="protein sequence ID" value="Gr19_v10_g9353.t1"/>
    <property type="gene ID" value="Gr19_v10_g9353"/>
</dbReference>
<proteinExistence type="predicted"/>
<evidence type="ECO:0000313" key="4">
    <source>
        <dbReference type="WBParaSite" id="Gr19_v10_g9355.t1"/>
    </source>
</evidence>
<feature type="compositionally biased region" description="Low complexity" evidence="1">
    <location>
        <begin position="16"/>
        <end position="33"/>
    </location>
</feature>
<reference evidence="3 4" key="1">
    <citation type="submission" date="2022-11" db="UniProtKB">
        <authorList>
            <consortium name="WormBaseParasite"/>
        </authorList>
    </citation>
    <scope>IDENTIFICATION</scope>
</reference>
<organism evidence="2 3">
    <name type="scientific">Globodera rostochiensis</name>
    <name type="common">Golden nematode worm</name>
    <name type="synonym">Heterodera rostochiensis</name>
    <dbReference type="NCBI Taxonomy" id="31243"/>
    <lineage>
        <taxon>Eukaryota</taxon>
        <taxon>Metazoa</taxon>
        <taxon>Ecdysozoa</taxon>
        <taxon>Nematoda</taxon>
        <taxon>Chromadorea</taxon>
        <taxon>Rhabditida</taxon>
        <taxon>Tylenchina</taxon>
        <taxon>Tylenchomorpha</taxon>
        <taxon>Tylenchoidea</taxon>
        <taxon>Heteroderidae</taxon>
        <taxon>Heteroderinae</taxon>
        <taxon>Globodera</taxon>
    </lineage>
</organism>
<accession>A0A914IE13</accession>
<dbReference type="AlphaFoldDB" id="A0A914IE13"/>
<evidence type="ECO:0000313" key="3">
    <source>
        <dbReference type="WBParaSite" id="Gr19_v10_g9353.t1"/>
    </source>
</evidence>
<name>A0A914IE13_GLORO</name>
<dbReference type="WBParaSite" id="Gr19_v10_g9355.t1">
    <property type="protein sequence ID" value="Gr19_v10_g9355.t1"/>
    <property type="gene ID" value="Gr19_v10_g9355"/>
</dbReference>
<evidence type="ECO:0000313" key="2">
    <source>
        <dbReference type="Proteomes" id="UP000887572"/>
    </source>
</evidence>
<sequence>MPAKVVIGPNTVKACSSSSKNPSGSSSNKNASSSVDAKFSCVANHLVFFSVKYEKHDNNVQNRSHRVPRRFIPNVLQLITMIPW</sequence>
<evidence type="ECO:0000256" key="1">
    <source>
        <dbReference type="SAM" id="MobiDB-lite"/>
    </source>
</evidence>
<keyword evidence="2" id="KW-1185">Reference proteome</keyword>